<keyword evidence="3" id="KW-1185">Reference proteome</keyword>
<comment type="caution">
    <text evidence="2">The sequence shown here is derived from an EMBL/GenBank/DDBJ whole genome shotgun (WGS) entry which is preliminary data.</text>
</comment>
<organism evidence="2 3">
    <name type="scientific">Taxus chinensis</name>
    <name type="common">Chinese yew</name>
    <name type="synonym">Taxus wallichiana var. chinensis</name>
    <dbReference type="NCBI Taxonomy" id="29808"/>
    <lineage>
        <taxon>Eukaryota</taxon>
        <taxon>Viridiplantae</taxon>
        <taxon>Streptophyta</taxon>
        <taxon>Embryophyta</taxon>
        <taxon>Tracheophyta</taxon>
        <taxon>Spermatophyta</taxon>
        <taxon>Pinopsida</taxon>
        <taxon>Pinidae</taxon>
        <taxon>Conifers II</taxon>
        <taxon>Cupressales</taxon>
        <taxon>Taxaceae</taxon>
        <taxon>Taxus</taxon>
    </lineage>
</organism>
<feature type="compositionally biased region" description="Acidic residues" evidence="1">
    <location>
        <begin position="11"/>
        <end position="32"/>
    </location>
</feature>
<dbReference type="Proteomes" id="UP000824469">
    <property type="component" value="Unassembled WGS sequence"/>
</dbReference>
<dbReference type="OMA" id="LESCNGI"/>
<reference evidence="2 3" key="1">
    <citation type="journal article" date="2021" name="Nat. Plants">
        <title>The Taxus genome provides insights into paclitaxel biosynthesis.</title>
        <authorList>
            <person name="Xiong X."/>
            <person name="Gou J."/>
            <person name="Liao Q."/>
            <person name="Li Y."/>
            <person name="Zhou Q."/>
            <person name="Bi G."/>
            <person name="Li C."/>
            <person name="Du R."/>
            <person name="Wang X."/>
            <person name="Sun T."/>
            <person name="Guo L."/>
            <person name="Liang H."/>
            <person name="Lu P."/>
            <person name="Wu Y."/>
            <person name="Zhang Z."/>
            <person name="Ro D.K."/>
            <person name="Shang Y."/>
            <person name="Huang S."/>
            <person name="Yan J."/>
        </authorList>
    </citation>
    <scope>NUCLEOTIDE SEQUENCE [LARGE SCALE GENOMIC DNA]</scope>
    <source>
        <strain evidence="2">Ta-2019</strain>
    </source>
</reference>
<dbReference type="PANTHER" id="PTHR36045:SF2">
    <property type="entry name" value="OS04G0558500 PROTEIN"/>
    <property type="match status" value="1"/>
</dbReference>
<sequence length="152" mass="17078">MSSSKAVVNPEGDEVSESESEDEEEKELEQLETEVKELGERVLELRRTMKSVFRDKIESVLLALRPTLPGDKPSSSVDGSKDTQGTETLLARGRDEQEVDQEMAVKIELLKSKIAANVAAMPATTERMKLCIEKIDRLDQYKVKAEYAFTKE</sequence>
<dbReference type="PANTHER" id="PTHR36045">
    <property type="entry name" value="OS04G0558500 PROTEIN"/>
    <property type="match status" value="1"/>
</dbReference>
<evidence type="ECO:0000313" key="2">
    <source>
        <dbReference type="EMBL" id="KAH9295333.1"/>
    </source>
</evidence>
<feature type="region of interest" description="Disordered" evidence="1">
    <location>
        <begin position="1"/>
        <end position="33"/>
    </location>
</feature>
<name>A0AA38CAT3_TAXCH</name>
<protein>
    <submittedName>
        <fullName evidence="2">Uncharacterized protein</fullName>
    </submittedName>
</protein>
<accession>A0AA38CAT3</accession>
<evidence type="ECO:0000313" key="3">
    <source>
        <dbReference type="Proteomes" id="UP000824469"/>
    </source>
</evidence>
<dbReference type="EMBL" id="JAHRHJ020000011">
    <property type="protein sequence ID" value="KAH9295333.1"/>
    <property type="molecule type" value="Genomic_DNA"/>
</dbReference>
<feature type="region of interest" description="Disordered" evidence="1">
    <location>
        <begin position="64"/>
        <end position="97"/>
    </location>
</feature>
<dbReference type="AlphaFoldDB" id="A0AA38CAT3"/>
<gene>
    <name evidence="2" type="ORF">KI387_038921</name>
</gene>
<feature type="compositionally biased region" description="Polar residues" evidence="1">
    <location>
        <begin position="73"/>
        <end position="87"/>
    </location>
</feature>
<proteinExistence type="predicted"/>
<evidence type="ECO:0000256" key="1">
    <source>
        <dbReference type="SAM" id="MobiDB-lite"/>
    </source>
</evidence>